<organism evidence="1">
    <name type="scientific">marine sediment metagenome</name>
    <dbReference type="NCBI Taxonomy" id="412755"/>
    <lineage>
        <taxon>unclassified sequences</taxon>
        <taxon>metagenomes</taxon>
        <taxon>ecological metagenomes</taxon>
    </lineage>
</organism>
<accession>A0A0F9D3Q4</accession>
<comment type="caution">
    <text evidence="1">The sequence shown here is derived from an EMBL/GenBank/DDBJ whole genome shotgun (WGS) entry which is preliminary data.</text>
</comment>
<evidence type="ECO:0000313" key="1">
    <source>
        <dbReference type="EMBL" id="KKL48316.1"/>
    </source>
</evidence>
<dbReference type="EMBL" id="LAZR01033357">
    <property type="protein sequence ID" value="KKL48316.1"/>
    <property type="molecule type" value="Genomic_DNA"/>
</dbReference>
<dbReference type="AlphaFoldDB" id="A0A0F9D3Q4"/>
<gene>
    <name evidence="1" type="ORF">LCGC14_2326740</name>
</gene>
<sequence length="86" mass="10013">MKDLKDKAIIQGHILRFFAQLQVGDVFKSGQLVRYVNARVKHRHYPDTILRYTRLLREEVRINYSHTGGKASCQFKKISPMASHSL</sequence>
<name>A0A0F9D3Q4_9ZZZZ</name>
<protein>
    <submittedName>
        <fullName evidence="1">Uncharacterized protein</fullName>
    </submittedName>
</protein>
<proteinExistence type="predicted"/>
<reference evidence="1" key="1">
    <citation type="journal article" date="2015" name="Nature">
        <title>Complex archaea that bridge the gap between prokaryotes and eukaryotes.</title>
        <authorList>
            <person name="Spang A."/>
            <person name="Saw J.H."/>
            <person name="Jorgensen S.L."/>
            <person name="Zaremba-Niedzwiedzka K."/>
            <person name="Martijn J."/>
            <person name="Lind A.E."/>
            <person name="van Eijk R."/>
            <person name="Schleper C."/>
            <person name="Guy L."/>
            <person name="Ettema T.J."/>
        </authorList>
    </citation>
    <scope>NUCLEOTIDE SEQUENCE</scope>
</reference>